<evidence type="ECO:0000313" key="1">
    <source>
        <dbReference type="EMBL" id="CAB0042812.1"/>
    </source>
</evidence>
<evidence type="ECO:0008006" key="3">
    <source>
        <dbReference type="Google" id="ProtNLM"/>
    </source>
</evidence>
<dbReference type="OrthoDB" id="8051783at2759"/>
<sequence length="100" mass="11222">MYDTILRLNLQRSVNIEGFADDIALVAVAKHRRQIENHLNASVKQVQKALLPLGLATTDQKTEVLLLTIRKRMESITIQVGNCHINSALHIRYLGPVVPN</sequence>
<reference evidence="1 2" key="1">
    <citation type="submission" date="2020-02" db="EMBL/GenBank/DDBJ databases">
        <authorList>
            <person name="Ferguson B K."/>
        </authorList>
    </citation>
    <scope>NUCLEOTIDE SEQUENCE [LARGE SCALE GENOMIC DNA]</scope>
</reference>
<keyword evidence="2" id="KW-1185">Reference proteome</keyword>
<gene>
    <name evidence="1" type="ORF">TBRA_LOCUS14406</name>
</gene>
<dbReference type="AlphaFoldDB" id="A0A6H5IYF7"/>
<proteinExistence type="predicted"/>
<dbReference type="Proteomes" id="UP000479190">
    <property type="component" value="Unassembled WGS sequence"/>
</dbReference>
<organism evidence="1 2">
    <name type="scientific">Trichogramma brassicae</name>
    <dbReference type="NCBI Taxonomy" id="86971"/>
    <lineage>
        <taxon>Eukaryota</taxon>
        <taxon>Metazoa</taxon>
        <taxon>Ecdysozoa</taxon>
        <taxon>Arthropoda</taxon>
        <taxon>Hexapoda</taxon>
        <taxon>Insecta</taxon>
        <taxon>Pterygota</taxon>
        <taxon>Neoptera</taxon>
        <taxon>Endopterygota</taxon>
        <taxon>Hymenoptera</taxon>
        <taxon>Apocrita</taxon>
        <taxon>Proctotrupomorpha</taxon>
        <taxon>Chalcidoidea</taxon>
        <taxon>Trichogrammatidae</taxon>
        <taxon>Trichogramma</taxon>
    </lineage>
</organism>
<dbReference type="EMBL" id="CADCXV010001223">
    <property type="protein sequence ID" value="CAB0042812.1"/>
    <property type="molecule type" value="Genomic_DNA"/>
</dbReference>
<accession>A0A6H5IYF7</accession>
<name>A0A6H5IYF7_9HYME</name>
<protein>
    <recommendedName>
        <fullName evidence="3">Reverse transcriptase domain-containing protein</fullName>
    </recommendedName>
</protein>
<evidence type="ECO:0000313" key="2">
    <source>
        <dbReference type="Proteomes" id="UP000479190"/>
    </source>
</evidence>